<sequence length="368" mass="41694">MVLTATLHDPAGEWNRAVEACGVGRRISERFRKFVVSCTDLTWQDNRHLVNILMAQGVEVSRESDGVTLSTNPIENNHLNALEKGLAVGGSGYVMYGDFDRLVVDSVRRPADGFLLDLGEYLRGEGENIDLTVLSRWIYYEPHSRIITESPVVDCISAVTGVRRCDSLGSGLVMKDGLAKEILDRSGTLPELSFPATKWVVLAKELGYRLESFWTGGRWGVFEIPQGVDHQLWLERAREIRGLRGEEAGDYYQFAAEGMNDYEPMVRKGILRHEYRAVEKSKTEWAKRITTGREILRFIGGEVAAGRLDETNDVRQAMNRAGEWLDRLEMGITDEGETLGEQFLKRTKDSWYQEIEEGRRMGDKARRV</sequence>
<comment type="caution">
    <text evidence="1">The sequence shown here is derived from an EMBL/GenBank/DDBJ whole genome shotgun (WGS) entry which is preliminary data.</text>
</comment>
<accession>A0A1F4YH71</accession>
<protein>
    <submittedName>
        <fullName evidence="1">Uncharacterized protein</fullName>
    </submittedName>
</protein>
<proteinExistence type="predicted"/>
<organism evidence="1 2">
    <name type="scientific">Candidatus Amesbacteria bacterium RIFCSPHIGHO2_01_FULL_48_32b</name>
    <dbReference type="NCBI Taxonomy" id="1797253"/>
    <lineage>
        <taxon>Bacteria</taxon>
        <taxon>Candidatus Amesiibacteriota</taxon>
    </lineage>
</organism>
<name>A0A1F4YH71_9BACT</name>
<evidence type="ECO:0000313" key="2">
    <source>
        <dbReference type="Proteomes" id="UP000178176"/>
    </source>
</evidence>
<dbReference type="Proteomes" id="UP000178176">
    <property type="component" value="Unassembled WGS sequence"/>
</dbReference>
<reference evidence="1 2" key="1">
    <citation type="journal article" date="2016" name="Nat. Commun.">
        <title>Thousands of microbial genomes shed light on interconnected biogeochemical processes in an aquifer system.</title>
        <authorList>
            <person name="Anantharaman K."/>
            <person name="Brown C.T."/>
            <person name="Hug L.A."/>
            <person name="Sharon I."/>
            <person name="Castelle C.J."/>
            <person name="Probst A.J."/>
            <person name="Thomas B.C."/>
            <person name="Singh A."/>
            <person name="Wilkins M.J."/>
            <person name="Karaoz U."/>
            <person name="Brodie E.L."/>
            <person name="Williams K.H."/>
            <person name="Hubbard S.S."/>
            <person name="Banfield J.F."/>
        </authorList>
    </citation>
    <scope>NUCLEOTIDE SEQUENCE [LARGE SCALE GENOMIC DNA]</scope>
</reference>
<dbReference type="EMBL" id="MEXH01000001">
    <property type="protein sequence ID" value="OGC93228.1"/>
    <property type="molecule type" value="Genomic_DNA"/>
</dbReference>
<evidence type="ECO:0000313" key="1">
    <source>
        <dbReference type="EMBL" id="OGC93228.1"/>
    </source>
</evidence>
<dbReference type="AlphaFoldDB" id="A0A1F4YH71"/>
<gene>
    <name evidence="1" type="ORF">A2876_04980</name>
</gene>